<keyword evidence="2" id="KW-0175">Coiled coil</keyword>
<feature type="transmembrane region" description="Helical" evidence="3">
    <location>
        <begin position="612"/>
        <end position="630"/>
    </location>
</feature>
<feature type="domain" description="Phage tail tape measure protein" evidence="4">
    <location>
        <begin position="290"/>
        <end position="454"/>
    </location>
</feature>
<protein>
    <submittedName>
        <fullName evidence="5">Phage tail tape measure protein</fullName>
    </submittedName>
</protein>
<reference evidence="5 6" key="1">
    <citation type="submission" date="2020-07" db="EMBL/GenBank/DDBJ databases">
        <title>Electron transfer.</title>
        <authorList>
            <person name="Huang L."/>
            <person name="Liu X."/>
            <person name="Zhou S."/>
        </authorList>
    </citation>
    <scope>NUCLEOTIDE SEQUENCE [LARGE SCALE GENOMIC DNA]</scope>
    <source>
        <strain evidence="5 6">Lx1</strain>
    </source>
</reference>
<feature type="coiled-coil region" evidence="2">
    <location>
        <begin position="113"/>
        <end position="182"/>
    </location>
</feature>
<sequence length="835" mass="90481">MTKIAGANIKIGANSSEFQKQMGDVVKQLKVTQSEFGLTSERAKLFGSSTDMLKVQQEQLSSKIKAQNTVVALNREFIRNLNKDIVAYGDRNKELAVKIEETDRKHKEAITTYGKSSTEVKNLEDELLKLKNTYDKNEKGIVSTNKRLDEAKIKLNNNEKALLQARNALEEVEKKLKTSSLDEFGKKLDKVSEASNKVAGTLGKVSLGVGAAFGLAGKEALDAEKSTAKLQAKLGATAEETEALTEVAKNVYRNGYGESLDDVTDSLFLLQSHFSTAKNWTQDTQEEMVGLVSTVKDVFGAENDEIYRTLKVMQDSGLEDNVDYALDIITRGFQEGGDYSGELLDSIREYSPQFVKLGLTADEALNYLITGAENGAFNLDKVGDAMKEFSVRAIDGSNTTQEGFKLIGLDANNMAAAIARGGDDAKEAFQKTLTGLASIEDPLKQNQAGVDLFGTMWEDLGGNVINSLAGVTGGLSDVEGSTKRMQDAMNSTPQAQFQAALRDTKMSLLPLGTELLNIGKDLAPSVKSVLEDITGVLKNMSPETAKTVIGIGAFTMGAAGLAKGISTVTGGVSDAIKIINKMRESTFLAELATKGMAAAQTALNFVLNMNPIGLVVIGIGLLVGAFTLAYNKSEWFRDGVNGAFTKVKETGEWVFGGLKDFLGKWGLDILTVFVPFIGVPLQIIKHWDEIKGFFSGLKDFVSGKIRDMFSFQLPHIKLPHFKLNGEFSLLPPKVPSVGIDWYAEGGIMTSPTLFGFNGLNAMVGGEAGAEAILPLSQLWQELSKNFDELAEKLNKNQLMVTIPIYLGDSEIIKIAKVMTPIVGNQLAIASVRRRR</sequence>
<keyword evidence="1" id="KW-1188">Viral release from host cell</keyword>
<keyword evidence="3" id="KW-1133">Transmembrane helix</keyword>
<evidence type="ECO:0000256" key="2">
    <source>
        <dbReference type="SAM" id="Coils"/>
    </source>
</evidence>
<organism evidence="5 6">
    <name type="scientific">Clostridium intestinale</name>
    <dbReference type="NCBI Taxonomy" id="36845"/>
    <lineage>
        <taxon>Bacteria</taxon>
        <taxon>Bacillati</taxon>
        <taxon>Bacillota</taxon>
        <taxon>Clostridia</taxon>
        <taxon>Eubacteriales</taxon>
        <taxon>Clostridiaceae</taxon>
        <taxon>Clostridium</taxon>
    </lineage>
</organism>
<dbReference type="PANTHER" id="PTHR37813">
    <property type="entry name" value="FELS-2 PROPHAGE PROTEIN"/>
    <property type="match status" value="1"/>
</dbReference>
<dbReference type="EMBL" id="CP059378">
    <property type="protein sequence ID" value="QLY81935.1"/>
    <property type="molecule type" value="Genomic_DNA"/>
</dbReference>
<evidence type="ECO:0000313" key="5">
    <source>
        <dbReference type="EMBL" id="QLY81935.1"/>
    </source>
</evidence>
<accession>A0A7D7A2X2</accession>
<evidence type="ECO:0000256" key="1">
    <source>
        <dbReference type="ARBA" id="ARBA00022612"/>
    </source>
</evidence>
<dbReference type="KEGG" id="cint:HZF06_10220"/>
<evidence type="ECO:0000259" key="4">
    <source>
        <dbReference type="Pfam" id="PF10145"/>
    </source>
</evidence>
<dbReference type="Pfam" id="PF10145">
    <property type="entry name" value="PhageMin_Tail"/>
    <property type="match status" value="1"/>
</dbReference>
<gene>
    <name evidence="5" type="ORF">HZF06_10220</name>
</gene>
<keyword evidence="3" id="KW-0812">Transmembrane</keyword>
<proteinExistence type="predicted"/>
<dbReference type="AlphaFoldDB" id="A0A7D7A2X2"/>
<evidence type="ECO:0000313" key="6">
    <source>
        <dbReference type="Proteomes" id="UP000512286"/>
    </source>
</evidence>
<name>A0A7D7A2X2_9CLOT</name>
<keyword evidence="3" id="KW-0472">Membrane</keyword>
<dbReference type="Proteomes" id="UP000512286">
    <property type="component" value="Chromosome"/>
</dbReference>
<evidence type="ECO:0000256" key="3">
    <source>
        <dbReference type="SAM" id="Phobius"/>
    </source>
</evidence>
<dbReference type="RefSeq" id="WP_181603431.1">
    <property type="nucleotide sequence ID" value="NZ_CP059378.1"/>
</dbReference>
<dbReference type="InterPro" id="IPR010090">
    <property type="entry name" value="Phage_tape_meas"/>
</dbReference>
<dbReference type="PANTHER" id="PTHR37813:SF1">
    <property type="entry name" value="FELS-2 PROPHAGE PROTEIN"/>
    <property type="match status" value="1"/>
</dbReference>